<feature type="compositionally biased region" description="Low complexity" evidence="1">
    <location>
        <begin position="156"/>
        <end position="170"/>
    </location>
</feature>
<accession>A0AAW0V3K1</accession>
<dbReference type="InterPro" id="IPR013783">
    <property type="entry name" value="Ig-like_fold"/>
</dbReference>
<feature type="region of interest" description="Disordered" evidence="1">
    <location>
        <begin position="1"/>
        <end position="50"/>
    </location>
</feature>
<evidence type="ECO:0008006" key="4">
    <source>
        <dbReference type="Google" id="ProtNLM"/>
    </source>
</evidence>
<dbReference type="Proteomes" id="UP001487740">
    <property type="component" value="Unassembled WGS sequence"/>
</dbReference>
<comment type="caution">
    <text evidence="2">The sequence shown here is derived from an EMBL/GenBank/DDBJ whole genome shotgun (WGS) entry which is preliminary data.</text>
</comment>
<organism evidence="2 3">
    <name type="scientific">Scylla paramamosain</name>
    <name type="common">Mud crab</name>
    <dbReference type="NCBI Taxonomy" id="85552"/>
    <lineage>
        <taxon>Eukaryota</taxon>
        <taxon>Metazoa</taxon>
        <taxon>Ecdysozoa</taxon>
        <taxon>Arthropoda</taxon>
        <taxon>Crustacea</taxon>
        <taxon>Multicrustacea</taxon>
        <taxon>Malacostraca</taxon>
        <taxon>Eumalacostraca</taxon>
        <taxon>Eucarida</taxon>
        <taxon>Decapoda</taxon>
        <taxon>Pleocyemata</taxon>
        <taxon>Brachyura</taxon>
        <taxon>Eubrachyura</taxon>
        <taxon>Portunoidea</taxon>
        <taxon>Portunidae</taxon>
        <taxon>Portuninae</taxon>
        <taxon>Scylla</taxon>
    </lineage>
</organism>
<dbReference type="InterPro" id="IPR036179">
    <property type="entry name" value="Ig-like_dom_sf"/>
</dbReference>
<feature type="compositionally biased region" description="Basic and acidic residues" evidence="1">
    <location>
        <begin position="16"/>
        <end position="27"/>
    </location>
</feature>
<keyword evidence="3" id="KW-1185">Reference proteome</keyword>
<reference evidence="2 3" key="1">
    <citation type="submission" date="2023-03" db="EMBL/GenBank/DDBJ databases">
        <title>High-quality genome of Scylla paramamosain provides insights in environmental adaptation.</title>
        <authorList>
            <person name="Zhang L."/>
        </authorList>
    </citation>
    <scope>NUCLEOTIDE SEQUENCE [LARGE SCALE GENOMIC DNA]</scope>
    <source>
        <strain evidence="2">LZ_2023a</strain>
        <tissue evidence="2">Muscle</tissue>
    </source>
</reference>
<evidence type="ECO:0000256" key="1">
    <source>
        <dbReference type="SAM" id="MobiDB-lite"/>
    </source>
</evidence>
<evidence type="ECO:0000313" key="3">
    <source>
        <dbReference type="Proteomes" id="UP001487740"/>
    </source>
</evidence>
<feature type="region of interest" description="Disordered" evidence="1">
    <location>
        <begin position="113"/>
        <end position="173"/>
    </location>
</feature>
<proteinExistence type="predicted"/>
<feature type="compositionally biased region" description="Basic and acidic residues" evidence="1">
    <location>
        <begin position="221"/>
        <end position="233"/>
    </location>
</feature>
<dbReference type="PANTHER" id="PTHR23278">
    <property type="entry name" value="SIDESTEP PROTEIN"/>
    <property type="match status" value="1"/>
</dbReference>
<name>A0AAW0V3K1_SCYPA</name>
<gene>
    <name evidence="2" type="ORF">O3P69_001778</name>
</gene>
<dbReference type="EMBL" id="JARAKH010000003">
    <property type="protein sequence ID" value="KAK8405442.1"/>
    <property type="molecule type" value="Genomic_DNA"/>
</dbReference>
<feature type="region of interest" description="Disordered" evidence="1">
    <location>
        <begin position="213"/>
        <end position="252"/>
    </location>
</feature>
<dbReference type="SUPFAM" id="SSF48726">
    <property type="entry name" value="Immunoglobulin"/>
    <property type="match status" value="1"/>
</dbReference>
<sequence length="252" mass="26732">MSDQSDGWRGNMAVQDLREGEERKEMTDPSTRTCLKPDPSGARLTLDPAQGSDTATYKCRVDFEMSSTRSTLVTLTVYVVPSCLVLLDTGWSPVHGGVLRSLIEGDPLTLQCTASGSPGAATDPGSTLPEQPGATPPPDPGSTLSQNPDATPDLGSTPSQPTDTTPDNDSIMSRYLQGLSPAPIRQRPELTPIPDLRLSLGVRQTPSDPCHLTLVPPISPGKDRVLPDQDYPRGKYGLTEKLGGGKISEGSL</sequence>
<dbReference type="Gene3D" id="2.60.40.10">
    <property type="entry name" value="Immunoglobulins"/>
    <property type="match status" value="1"/>
</dbReference>
<feature type="compositionally biased region" description="Gly residues" evidence="1">
    <location>
        <begin position="242"/>
        <end position="252"/>
    </location>
</feature>
<dbReference type="AlphaFoldDB" id="A0AAW0V3K1"/>
<evidence type="ECO:0000313" key="2">
    <source>
        <dbReference type="EMBL" id="KAK8405442.1"/>
    </source>
</evidence>
<protein>
    <recommendedName>
        <fullName evidence="4">Ig-like domain-containing protein</fullName>
    </recommendedName>
</protein>
<dbReference type="PANTHER" id="PTHR23278:SF19">
    <property type="entry name" value="OBSCURIN"/>
    <property type="match status" value="1"/>
</dbReference>